<dbReference type="Gene3D" id="3.40.50.12660">
    <property type="match status" value="1"/>
</dbReference>
<dbReference type="GO" id="GO:0004197">
    <property type="term" value="F:cysteine-type endopeptidase activity"/>
    <property type="evidence" value="ECO:0007669"/>
    <property type="project" value="InterPro"/>
</dbReference>
<keyword evidence="11" id="KW-1185">Reference proteome</keyword>
<protein>
    <recommendedName>
        <fullName evidence="3">Metacaspase-1</fullName>
    </recommendedName>
</protein>
<dbReference type="InterPro" id="IPR050452">
    <property type="entry name" value="Metacaspase"/>
</dbReference>
<keyword evidence="6" id="KW-0788">Thiol protease</keyword>
<feature type="compositionally biased region" description="Polar residues" evidence="8">
    <location>
        <begin position="49"/>
        <end position="58"/>
    </location>
</feature>
<feature type="domain" description="Peptidase C14 caspase" evidence="9">
    <location>
        <begin position="126"/>
        <end position="413"/>
    </location>
</feature>
<name>A0A9P8AII8_9ASCO</name>
<dbReference type="Proteomes" id="UP000790833">
    <property type="component" value="Unassembled WGS sequence"/>
</dbReference>
<evidence type="ECO:0000256" key="7">
    <source>
        <dbReference type="ARBA" id="ARBA00023145"/>
    </source>
</evidence>
<dbReference type="RefSeq" id="XP_043049960.1">
    <property type="nucleotide sequence ID" value="XM_043195294.1"/>
</dbReference>
<dbReference type="SUPFAM" id="SSF52129">
    <property type="entry name" value="Caspase-like"/>
    <property type="match status" value="1"/>
</dbReference>
<feature type="compositionally biased region" description="Gly residues" evidence="8">
    <location>
        <begin position="1"/>
        <end position="14"/>
    </location>
</feature>
<comment type="caution">
    <text evidence="10">The sequence shown here is derived from an EMBL/GenBank/DDBJ whole genome shotgun (WGS) entry which is preliminary data.</text>
</comment>
<keyword evidence="4 10" id="KW-0645">Protease</keyword>
<comment type="function">
    <text evidence="1">Involved in cell death (apoptosis).</text>
</comment>
<organism evidence="10 11">
    <name type="scientific">Scheffersomyces spartinae</name>
    <dbReference type="NCBI Taxonomy" id="45513"/>
    <lineage>
        <taxon>Eukaryota</taxon>
        <taxon>Fungi</taxon>
        <taxon>Dikarya</taxon>
        <taxon>Ascomycota</taxon>
        <taxon>Saccharomycotina</taxon>
        <taxon>Pichiomycetes</taxon>
        <taxon>Debaryomycetaceae</taxon>
        <taxon>Scheffersomyces</taxon>
    </lineage>
</organism>
<dbReference type="InterPro" id="IPR029030">
    <property type="entry name" value="Caspase-like_dom_sf"/>
</dbReference>
<dbReference type="AlphaFoldDB" id="A0A9P8AII8"/>
<dbReference type="GeneID" id="66118000"/>
<dbReference type="GO" id="GO:0006915">
    <property type="term" value="P:apoptotic process"/>
    <property type="evidence" value="ECO:0007669"/>
    <property type="project" value="UniProtKB-KW"/>
</dbReference>
<evidence type="ECO:0000256" key="3">
    <source>
        <dbReference type="ARBA" id="ARBA00016994"/>
    </source>
</evidence>
<dbReference type="PANTHER" id="PTHR48104:SF30">
    <property type="entry name" value="METACASPASE-1"/>
    <property type="match status" value="1"/>
</dbReference>
<feature type="compositionally biased region" description="Polar residues" evidence="8">
    <location>
        <begin position="101"/>
        <end position="114"/>
    </location>
</feature>
<gene>
    <name evidence="10" type="primary">MCA1_2</name>
    <name evidence="10" type="ORF">KQ657_004626</name>
</gene>
<evidence type="ECO:0000313" key="10">
    <source>
        <dbReference type="EMBL" id="KAG7194413.1"/>
    </source>
</evidence>
<accession>A0A9P8AII8</accession>
<comment type="similarity">
    <text evidence="2">Belongs to the peptidase C14B family.</text>
</comment>
<evidence type="ECO:0000256" key="1">
    <source>
        <dbReference type="ARBA" id="ARBA00003621"/>
    </source>
</evidence>
<dbReference type="EMBL" id="JAHMUF010000007">
    <property type="protein sequence ID" value="KAG7194413.1"/>
    <property type="molecule type" value="Genomic_DNA"/>
</dbReference>
<sequence length="421" mass="46246">MYGGGNHGNGYGGPPQGPPPGDWGYGSSNQNQGYGLQQQYSRPSHPPSGYNNDSNYSRPNGPPPGQWGGQNNNINGYGREEYSRPPHQNQQQMQGGGNFQRPSTQQQSFGGNGQQTYQYSNCTGSKKALLIGINYIGTKNQLRGCINDAENMKQFLLKWGFKEEDIVMLRDDASNKRQIPTRQNIIDAFGWLVKGAKANDNLVLHYSGHGGQTEDLSGDEDDGYDECLYPLDFETSGFIVDDEIHDRVVRPLPQGCRLTALIDACHSATMLDLPYIYSTKGVVKEPNLYSEAGQDAMTIVQGYLTGNQKSMFSGVKSLVKTIANKDKASKAREFTKQNKTSPADVISISGCKDDQTSADANEAGKNTGAMSYAFVRVMSTNPQQSYLTLLQNMRDVLSGKYTQKPQLSSSHPIDTNLQFII</sequence>
<dbReference type="PANTHER" id="PTHR48104">
    <property type="entry name" value="METACASPASE-4"/>
    <property type="match status" value="1"/>
</dbReference>
<dbReference type="Pfam" id="PF00656">
    <property type="entry name" value="Peptidase_C14"/>
    <property type="match status" value="1"/>
</dbReference>
<dbReference type="OrthoDB" id="3223806at2759"/>
<dbReference type="GO" id="GO:0006508">
    <property type="term" value="P:proteolysis"/>
    <property type="evidence" value="ECO:0007669"/>
    <property type="project" value="UniProtKB-KW"/>
</dbReference>
<dbReference type="GO" id="GO:0005737">
    <property type="term" value="C:cytoplasm"/>
    <property type="evidence" value="ECO:0007669"/>
    <property type="project" value="TreeGrafter"/>
</dbReference>
<evidence type="ECO:0000256" key="5">
    <source>
        <dbReference type="ARBA" id="ARBA00022703"/>
    </source>
</evidence>
<evidence type="ECO:0000259" key="9">
    <source>
        <dbReference type="Pfam" id="PF00656"/>
    </source>
</evidence>
<evidence type="ECO:0000256" key="2">
    <source>
        <dbReference type="ARBA" id="ARBA00009005"/>
    </source>
</evidence>
<reference evidence="10" key="1">
    <citation type="submission" date="2021-03" db="EMBL/GenBank/DDBJ databases">
        <authorList>
            <person name="Palmer J.M."/>
        </authorList>
    </citation>
    <scope>NUCLEOTIDE SEQUENCE</scope>
    <source>
        <strain evidence="10">ARV_011</strain>
    </source>
</reference>
<keyword evidence="7" id="KW-0865">Zymogen</keyword>
<feature type="region of interest" description="Disordered" evidence="8">
    <location>
        <begin position="1"/>
        <end position="114"/>
    </location>
</feature>
<keyword evidence="5" id="KW-0053">Apoptosis</keyword>
<feature type="compositionally biased region" description="Low complexity" evidence="8">
    <location>
        <begin position="25"/>
        <end position="41"/>
    </location>
</feature>
<evidence type="ECO:0000313" key="11">
    <source>
        <dbReference type="Proteomes" id="UP000790833"/>
    </source>
</evidence>
<dbReference type="InterPro" id="IPR011600">
    <property type="entry name" value="Pept_C14_caspase"/>
</dbReference>
<proteinExistence type="inferred from homology"/>
<keyword evidence="6" id="KW-0378">Hydrolase</keyword>
<evidence type="ECO:0000256" key="6">
    <source>
        <dbReference type="ARBA" id="ARBA00022807"/>
    </source>
</evidence>
<evidence type="ECO:0000256" key="4">
    <source>
        <dbReference type="ARBA" id="ARBA00022670"/>
    </source>
</evidence>
<evidence type="ECO:0000256" key="8">
    <source>
        <dbReference type="SAM" id="MobiDB-lite"/>
    </source>
</evidence>